<gene>
    <name evidence="3" type="ORF">O181_112295</name>
</gene>
<evidence type="ECO:0000256" key="1">
    <source>
        <dbReference type="ARBA" id="ARBA00022884"/>
    </source>
</evidence>
<keyword evidence="1" id="KW-0694">RNA-binding</keyword>
<evidence type="ECO:0000313" key="3">
    <source>
        <dbReference type="EMBL" id="MBW0572580.1"/>
    </source>
</evidence>
<dbReference type="GO" id="GO:0003723">
    <property type="term" value="F:RNA binding"/>
    <property type="evidence" value="ECO:0007669"/>
    <property type="project" value="UniProtKB-KW"/>
</dbReference>
<proteinExistence type="predicted"/>
<dbReference type="EMBL" id="AVOT02090337">
    <property type="protein sequence ID" value="MBW0572580.1"/>
    <property type="molecule type" value="Genomic_DNA"/>
</dbReference>
<dbReference type="GO" id="GO:0005634">
    <property type="term" value="C:nucleus"/>
    <property type="evidence" value="ECO:0007669"/>
    <property type="project" value="UniProtKB-ARBA"/>
</dbReference>
<dbReference type="Gene3D" id="3.30.420.10">
    <property type="entry name" value="Ribonuclease H-like superfamily/Ribonuclease H"/>
    <property type="match status" value="1"/>
</dbReference>
<name>A0A9Q3K073_9BASI</name>
<dbReference type="AlphaFoldDB" id="A0A9Q3K073"/>
<keyword evidence="4" id="KW-1185">Reference proteome</keyword>
<sequence length="118" mass="13777">MLGTKLDFYTAYHPQKDGLAERMIQTMEDILKKFCAYGMEYKDHEVYTHEWVTLLPEVKLAYKASQNSTTGKTPALVQKGWNPLMHVDQLKKSLLTIHPTAKDFHEIWKRLLKQLQNA</sequence>
<dbReference type="InterPro" id="IPR012337">
    <property type="entry name" value="RNaseH-like_sf"/>
</dbReference>
<feature type="domain" description="Integrase catalytic" evidence="2">
    <location>
        <begin position="1"/>
        <end position="82"/>
    </location>
</feature>
<evidence type="ECO:0000259" key="2">
    <source>
        <dbReference type="PROSITE" id="PS50994"/>
    </source>
</evidence>
<dbReference type="GO" id="GO:0015074">
    <property type="term" value="P:DNA integration"/>
    <property type="evidence" value="ECO:0007669"/>
    <property type="project" value="InterPro"/>
</dbReference>
<comment type="caution">
    <text evidence="3">The sequence shown here is derived from an EMBL/GenBank/DDBJ whole genome shotgun (WGS) entry which is preliminary data.</text>
</comment>
<dbReference type="PROSITE" id="PS50994">
    <property type="entry name" value="INTEGRASE"/>
    <property type="match status" value="1"/>
</dbReference>
<evidence type="ECO:0000313" key="4">
    <source>
        <dbReference type="Proteomes" id="UP000765509"/>
    </source>
</evidence>
<dbReference type="Proteomes" id="UP000765509">
    <property type="component" value="Unassembled WGS sequence"/>
</dbReference>
<dbReference type="OrthoDB" id="4360000at2759"/>
<dbReference type="InterPro" id="IPR001584">
    <property type="entry name" value="Integrase_cat-core"/>
</dbReference>
<reference evidence="3" key="1">
    <citation type="submission" date="2021-03" db="EMBL/GenBank/DDBJ databases">
        <title>Draft genome sequence of rust myrtle Austropuccinia psidii MF-1, a brazilian biotype.</title>
        <authorList>
            <person name="Quecine M.C."/>
            <person name="Pachon D.M.R."/>
            <person name="Bonatelli M.L."/>
            <person name="Correr F.H."/>
            <person name="Franceschini L.M."/>
            <person name="Leite T.F."/>
            <person name="Margarido G.R.A."/>
            <person name="Almeida C.A."/>
            <person name="Ferrarezi J.A."/>
            <person name="Labate C.A."/>
        </authorList>
    </citation>
    <scope>NUCLEOTIDE SEQUENCE</scope>
    <source>
        <strain evidence="3">MF-1</strain>
    </source>
</reference>
<protein>
    <recommendedName>
        <fullName evidence="2">Integrase catalytic domain-containing protein</fullName>
    </recommendedName>
</protein>
<dbReference type="InterPro" id="IPR036397">
    <property type="entry name" value="RNaseH_sf"/>
</dbReference>
<organism evidence="3 4">
    <name type="scientific">Austropuccinia psidii MF-1</name>
    <dbReference type="NCBI Taxonomy" id="1389203"/>
    <lineage>
        <taxon>Eukaryota</taxon>
        <taxon>Fungi</taxon>
        <taxon>Dikarya</taxon>
        <taxon>Basidiomycota</taxon>
        <taxon>Pucciniomycotina</taxon>
        <taxon>Pucciniomycetes</taxon>
        <taxon>Pucciniales</taxon>
        <taxon>Sphaerophragmiaceae</taxon>
        <taxon>Austropuccinia</taxon>
    </lineage>
</organism>
<dbReference type="SUPFAM" id="SSF53098">
    <property type="entry name" value="Ribonuclease H-like"/>
    <property type="match status" value="1"/>
</dbReference>
<accession>A0A9Q3K073</accession>